<organism evidence="3 4">
    <name type="scientific">Cylicocyclus nassatus</name>
    <name type="common">Nematode worm</name>
    <dbReference type="NCBI Taxonomy" id="53992"/>
    <lineage>
        <taxon>Eukaryota</taxon>
        <taxon>Metazoa</taxon>
        <taxon>Ecdysozoa</taxon>
        <taxon>Nematoda</taxon>
        <taxon>Chromadorea</taxon>
        <taxon>Rhabditida</taxon>
        <taxon>Rhabditina</taxon>
        <taxon>Rhabditomorpha</taxon>
        <taxon>Strongyloidea</taxon>
        <taxon>Strongylidae</taxon>
        <taxon>Cylicocyclus</taxon>
    </lineage>
</organism>
<dbReference type="AlphaFoldDB" id="A0AA36GWV6"/>
<dbReference type="InterPro" id="IPR003677">
    <property type="entry name" value="ANIS5_cation-bd"/>
</dbReference>
<evidence type="ECO:0000259" key="2">
    <source>
        <dbReference type="Pfam" id="PF02520"/>
    </source>
</evidence>
<keyword evidence="4" id="KW-1185">Reference proteome</keyword>
<dbReference type="PANTHER" id="PTHR21593">
    <property type="entry name" value="PRION-LIKE- Q/N-RICH -DOMAIN-BEARING PROTEIN PROTEIN"/>
    <property type="match status" value="1"/>
</dbReference>
<sequence length="210" mass="23637">MLLKILLFALVAVTFQEHHKHKHHHHRGPPSEEHMPSFLKNVSSDARKEFFGIVKDRKTPRNEIRKKADEWARKQGGSVLEELHKFDDKKKAYFNDIHKNVSIVISKLEAAHSKAHKIVTDDKLSKDEMFEKLRNLDIDPVVGRALRAVIFTVAHPHHPIGRPHGRHHSHRNSSSYEGLGGLAAILGHGEKGDKIVQIGPGSNGADSDSE</sequence>
<dbReference type="Proteomes" id="UP001176961">
    <property type="component" value="Unassembled WGS sequence"/>
</dbReference>
<reference evidence="3" key="1">
    <citation type="submission" date="2023-07" db="EMBL/GenBank/DDBJ databases">
        <authorList>
            <consortium name="CYATHOMIX"/>
        </authorList>
    </citation>
    <scope>NUCLEOTIDE SEQUENCE</scope>
    <source>
        <strain evidence="3">N/A</strain>
    </source>
</reference>
<dbReference type="PANTHER" id="PTHR21593:SF36">
    <property type="entry name" value="DUF148 DOMAIN-CONTAINING PROTEIN-RELATED"/>
    <property type="match status" value="1"/>
</dbReference>
<dbReference type="Pfam" id="PF02520">
    <property type="entry name" value="ANIS5_cation-bd"/>
    <property type="match status" value="1"/>
</dbReference>
<dbReference type="InterPro" id="IPR052823">
    <property type="entry name" value="SXP/RAL-2_related"/>
</dbReference>
<name>A0AA36GWV6_CYLNA</name>
<evidence type="ECO:0000313" key="4">
    <source>
        <dbReference type="Proteomes" id="UP001176961"/>
    </source>
</evidence>
<feature type="domain" description="SXP/RAL-2 family protein Ani s 5-like cation-binding" evidence="2">
    <location>
        <begin position="46"/>
        <end position="137"/>
    </location>
</feature>
<evidence type="ECO:0000313" key="3">
    <source>
        <dbReference type="EMBL" id="CAJ0599792.1"/>
    </source>
</evidence>
<feature type="chain" id="PRO_5041345885" description="SXP/RAL-2 family protein Ani s 5-like cation-binding domain-containing protein" evidence="1">
    <location>
        <begin position="17"/>
        <end position="210"/>
    </location>
</feature>
<protein>
    <recommendedName>
        <fullName evidence="2">SXP/RAL-2 family protein Ani s 5-like cation-binding domain-containing protein</fullName>
    </recommendedName>
</protein>
<keyword evidence="1" id="KW-0732">Signal</keyword>
<proteinExistence type="predicted"/>
<comment type="caution">
    <text evidence="3">The sequence shown here is derived from an EMBL/GenBank/DDBJ whole genome shotgun (WGS) entry which is preliminary data.</text>
</comment>
<evidence type="ECO:0000256" key="1">
    <source>
        <dbReference type="SAM" id="SignalP"/>
    </source>
</evidence>
<accession>A0AA36GWV6</accession>
<dbReference type="EMBL" id="CATQJL010000223">
    <property type="protein sequence ID" value="CAJ0599792.1"/>
    <property type="molecule type" value="Genomic_DNA"/>
</dbReference>
<feature type="signal peptide" evidence="1">
    <location>
        <begin position="1"/>
        <end position="16"/>
    </location>
</feature>
<gene>
    <name evidence="3" type="ORF">CYNAS_LOCUS11775</name>
</gene>